<evidence type="ECO:0000256" key="1">
    <source>
        <dbReference type="ARBA" id="ARBA00004651"/>
    </source>
</evidence>
<feature type="transmembrane region" description="Helical" evidence="11">
    <location>
        <begin position="158"/>
        <end position="182"/>
    </location>
</feature>
<keyword evidence="10 11" id="KW-0472">Membrane</keyword>
<organism evidence="13 14">
    <name type="scientific">Ruegeria spongiae</name>
    <dbReference type="NCBI Taxonomy" id="2942209"/>
    <lineage>
        <taxon>Bacteria</taxon>
        <taxon>Pseudomonadati</taxon>
        <taxon>Pseudomonadota</taxon>
        <taxon>Alphaproteobacteria</taxon>
        <taxon>Rhodobacterales</taxon>
        <taxon>Roseobacteraceae</taxon>
        <taxon>Ruegeria</taxon>
    </lineage>
</organism>
<dbReference type="Pfam" id="PF01061">
    <property type="entry name" value="ABC2_membrane"/>
    <property type="match status" value="1"/>
</dbReference>
<gene>
    <name evidence="13" type="ORF">M3P21_17160</name>
</gene>
<sequence length="273" mass="30677">MSAAPNLPSSNPRANGRRTRRFAAGRTVLALMLREMSTRYGRSPGGYVWAVLEPLGAIILLGFGFSLLLRNPSLGNSFILFYATGFLPFSLYQNLSTTVARSINFSKPLLRYPAVTWADAILARLLLNSLTGILVTYIVLTGILFLNDTRTVVEYGPLIETLFLTILLGFGIGVLNCALFGLITIWDTVWSIITRPLFLASGIFFTYEDMPPTVQDILWYNPLLHLTGLMREGFYPMYAPQYISVTYVTIFSLVSLFFGLLLLHRFHRDILNR</sequence>
<dbReference type="InterPro" id="IPR047817">
    <property type="entry name" value="ABC2_TM_bact-type"/>
</dbReference>
<comment type="similarity">
    <text evidence="2 11">Belongs to the ABC-2 integral membrane protein family.</text>
</comment>
<dbReference type="PANTHER" id="PTHR30413">
    <property type="entry name" value="INNER MEMBRANE TRANSPORT PERMEASE"/>
    <property type="match status" value="1"/>
</dbReference>
<evidence type="ECO:0000256" key="9">
    <source>
        <dbReference type="ARBA" id="ARBA00023047"/>
    </source>
</evidence>
<feature type="transmembrane region" description="Helical" evidence="11">
    <location>
        <begin position="121"/>
        <end position="146"/>
    </location>
</feature>
<keyword evidence="4 11" id="KW-1003">Cell membrane</keyword>
<evidence type="ECO:0000256" key="8">
    <source>
        <dbReference type="ARBA" id="ARBA00022989"/>
    </source>
</evidence>
<feature type="transmembrane region" description="Helical" evidence="11">
    <location>
        <begin position="79"/>
        <end position="100"/>
    </location>
</feature>
<feature type="transmembrane region" description="Helical" evidence="11">
    <location>
        <begin position="46"/>
        <end position="67"/>
    </location>
</feature>
<feature type="transmembrane region" description="Helical" evidence="11">
    <location>
        <begin position="189"/>
        <end position="207"/>
    </location>
</feature>
<dbReference type="RefSeq" id="WP_249711870.1">
    <property type="nucleotide sequence ID" value="NZ_JAMFMB010000025.1"/>
</dbReference>
<keyword evidence="14" id="KW-1185">Reference proteome</keyword>
<evidence type="ECO:0000256" key="5">
    <source>
        <dbReference type="ARBA" id="ARBA00022597"/>
    </source>
</evidence>
<evidence type="ECO:0000259" key="12">
    <source>
        <dbReference type="PROSITE" id="PS51012"/>
    </source>
</evidence>
<evidence type="ECO:0000256" key="6">
    <source>
        <dbReference type="ARBA" id="ARBA00022692"/>
    </source>
</evidence>
<evidence type="ECO:0000256" key="2">
    <source>
        <dbReference type="ARBA" id="ARBA00007783"/>
    </source>
</evidence>
<name>A0ABT0Q602_9RHOB</name>
<feature type="transmembrane region" description="Helical" evidence="11">
    <location>
        <begin position="242"/>
        <end position="263"/>
    </location>
</feature>
<comment type="caution">
    <text evidence="13">The sequence shown here is derived from an EMBL/GenBank/DDBJ whole genome shotgun (WGS) entry which is preliminary data.</text>
</comment>
<dbReference type="PRINTS" id="PR00164">
    <property type="entry name" value="ABC2TRNSPORT"/>
</dbReference>
<keyword evidence="8 11" id="KW-1133">Transmembrane helix</keyword>
<evidence type="ECO:0000313" key="14">
    <source>
        <dbReference type="Proteomes" id="UP001203880"/>
    </source>
</evidence>
<dbReference type="InterPro" id="IPR013525">
    <property type="entry name" value="ABC2_TM"/>
</dbReference>
<dbReference type="PROSITE" id="PS51012">
    <property type="entry name" value="ABC_TM2"/>
    <property type="match status" value="1"/>
</dbReference>
<keyword evidence="6 11" id="KW-0812">Transmembrane</keyword>
<protein>
    <recommendedName>
        <fullName evidence="11">Transport permease protein</fullName>
    </recommendedName>
</protein>
<evidence type="ECO:0000256" key="10">
    <source>
        <dbReference type="ARBA" id="ARBA00023136"/>
    </source>
</evidence>
<proteinExistence type="inferred from homology"/>
<evidence type="ECO:0000256" key="3">
    <source>
        <dbReference type="ARBA" id="ARBA00022448"/>
    </source>
</evidence>
<keyword evidence="3 11" id="KW-0813">Transport</keyword>
<evidence type="ECO:0000256" key="11">
    <source>
        <dbReference type="RuleBase" id="RU361157"/>
    </source>
</evidence>
<keyword evidence="5" id="KW-0762">Sugar transport</keyword>
<evidence type="ECO:0000256" key="4">
    <source>
        <dbReference type="ARBA" id="ARBA00022475"/>
    </source>
</evidence>
<keyword evidence="9" id="KW-0625">Polysaccharide transport</keyword>
<reference evidence="13" key="1">
    <citation type="submission" date="2022-05" db="EMBL/GenBank/DDBJ databases">
        <authorList>
            <person name="Park J.-S."/>
        </authorList>
    </citation>
    <scope>NUCLEOTIDE SEQUENCE</scope>
    <source>
        <strain evidence="13">2012CJ41-6</strain>
    </source>
</reference>
<accession>A0ABT0Q602</accession>
<dbReference type="InterPro" id="IPR000412">
    <property type="entry name" value="ABC_2_transport"/>
</dbReference>
<dbReference type="EMBL" id="JAMFMB010000025">
    <property type="protein sequence ID" value="MCL6285260.1"/>
    <property type="molecule type" value="Genomic_DNA"/>
</dbReference>
<evidence type="ECO:0000313" key="13">
    <source>
        <dbReference type="EMBL" id="MCL6285260.1"/>
    </source>
</evidence>
<dbReference type="Proteomes" id="UP001203880">
    <property type="component" value="Unassembled WGS sequence"/>
</dbReference>
<comment type="subcellular location">
    <subcellularLocation>
        <location evidence="11">Cell inner membrane</location>
        <topology evidence="11">Multi-pass membrane protein</topology>
    </subcellularLocation>
    <subcellularLocation>
        <location evidence="1">Cell membrane</location>
        <topology evidence="1">Multi-pass membrane protein</topology>
    </subcellularLocation>
</comment>
<feature type="domain" description="ABC transmembrane type-2" evidence="12">
    <location>
        <begin position="45"/>
        <end position="266"/>
    </location>
</feature>
<keyword evidence="7" id="KW-0972">Capsule biogenesis/degradation</keyword>
<evidence type="ECO:0000256" key="7">
    <source>
        <dbReference type="ARBA" id="ARBA00022903"/>
    </source>
</evidence>
<dbReference type="PANTHER" id="PTHR30413:SF10">
    <property type="entry name" value="CAPSULE POLYSACCHARIDE EXPORT INNER-MEMBRANE PROTEIN CTRC"/>
    <property type="match status" value="1"/>
</dbReference>